<dbReference type="InterPro" id="IPR013216">
    <property type="entry name" value="Methyltransf_11"/>
</dbReference>
<dbReference type="EMBL" id="RJJQ01000010">
    <property type="protein sequence ID" value="RNI21703.1"/>
    <property type="molecule type" value="Genomic_DNA"/>
</dbReference>
<proteinExistence type="predicted"/>
<sequence>MVPLSDSSFPVSRDAWLQSEATLRVRLRQELVRRQLEHHLSDPPSTVLDLGAGQGDKTLELADRGHQVVAAEPDGRMRAVLTERVASAPQSVSERITVSSAGFGSLGDVAGRTFDAVLALGVLMYLPSGTAALAEAAALVAPGGTLAVAVRLDVSAVWRPARRQDWTAALAAFEQWDEARATGSDLRYTNEIGAPARADSFDRLVTAAADAGLTLEEWYGIRIAYDLEERSIDAPPPSDPAEFAALVAVEERLGAMDPYRSLGQLAHLVFRRRVVESSAN</sequence>
<protein>
    <submittedName>
        <fullName evidence="2">Class I SAM-dependent methyltransferase</fullName>
    </submittedName>
</protein>
<dbReference type="Gene3D" id="3.40.50.150">
    <property type="entry name" value="Vaccinia Virus protein VP39"/>
    <property type="match status" value="1"/>
</dbReference>
<keyword evidence="2" id="KW-0808">Transferase</keyword>
<dbReference type="SUPFAM" id="SSF53335">
    <property type="entry name" value="S-adenosyl-L-methionine-dependent methyltransferases"/>
    <property type="match status" value="1"/>
</dbReference>
<dbReference type="InterPro" id="IPR050508">
    <property type="entry name" value="Methyltransf_Superfamily"/>
</dbReference>
<dbReference type="AlphaFoldDB" id="A0A3M9MA14"/>
<feature type="domain" description="Methyltransferase type 11" evidence="1">
    <location>
        <begin position="48"/>
        <end position="147"/>
    </location>
</feature>
<organism evidence="2 3">
    <name type="scientific">Flexivirga caeni</name>
    <dbReference type="NCBI Taxonomy" id="2294115"/>
    <lineage>
        <taxon>Bacteria</taxon>
        <taxon>Bacillati</taxon>
        <taxon>Actinomycetota</taxon>
        <taxon>Actinomycetes</taxon>
        <taxon>Micrococcales</taxon>
        <taxon>Dermacoccaceae</taxon>
        <taxon>Flexivirga</taxon>
    </lineage>
</organism>
<dbReference type="InterPro" id="IPR029063">
    <property type="entry name" value="SAM-dependent_MTases_sf"/>
</dbReference>
<reference evidence="2 3" key="1">
    <citation type="submission" date="2018-11" db="EMBL/GenBank/DDBJ databases">
        <title>Draft genome of Simplicispira Flexivirga sp. BO-16.</title>
        <authorList>
            <person name="Im W.T."/>
        </authorList>
    </citation>
    <scope>NUCLEOTIDE SEQUENCE [LARGE SCALE GENOMIC DNA]</scope>
    <source>
        <strain evidence="2 3">BO-16</strain>
    </source>
</reference>
<dbReference type="PANTHER" id="PTHR42912">
    <property type="entry name" value="METHYLTRANSFERASE"/>
    <property type="match status" value="1"/>
</dbReference>
<dbReference type="CDD" id="cd02440">
    <property type="entry name" value="AdoMet_MTases"/>
    <property type="match status" value="1"/>
</dbReference>
<dbReference type="GO" id="GO:0008757">
    <property type="term" value="F:S-adenosylmethionine-dependent methyltransferase activity"/>
    <property type="evidence" value="ECO:0007669"/>
    <property type="project" value="InterPro"/>
</dbReference>
<evidence type="ECO:0000259" key="1">
    <source>
        <dbReference type="Pfam" id="PF08241"/>
    </source>
</evidence>
<keyword evidence="3" id="KW-1185">Reference proteome</keyword>
<dbReference type="Pfam" id="PF08241">
    <property type="entry name" value="Methyltransf_11"/>
    <property type="match status" value="1"/>
</dbReference>
<evidence type="ECO:0000313" key="3">
    <source>
        <dbReference type="Proteomes" id="UP000271678"/>
    </source>
</evidence>
<accession>A0A3M9MA14</accession>
<name>A0A3M9MA14_9MICO</name>
<comment type="caution">
    <text evidence="2">The sequence shown here is derived from an EMBL/GenBank/DDBJ whole genome shotgun (WGS) entry which is preliminary data.</text>
</comment>
<dbReference type="GO" id="GO:0032259">
    <property type="term" value="P:methylation"/>
    <property type="evidence" value="ECO:0007669"/>
    <property type="project" value="UniProtKB-KW"/>
</dbReference>
<gene>
    <name evidence="2" type="ORF">EFY87_11185</name>
</gene>
<evidence type="ECO:0000313" key="2">
    <source>
        <dbReference type="EMBL" id="RNI21703.1"/>
    </source>
</evidence>
<keyword evidence="2" id="KW-0489">Methyltransferase</keyword>
<dbReference type="Proteomes" id="UP000271678">
    <property type="component" value="Unassembled WGS sequence"/>
</dbReference>